<dbReference type="RefSeq" id="XP_018139791.2">
    <property type="nucleotide sequence ID" value="XM_018294357.2"/>
</dbReference>
<comment type="caution">
    <text evidence="2">The sequence shown here is derived from an EMBL/GenBank/DDBJ whole genome shotgun (WGS) entry which is preliminary data.</text>
</comment>
<protein>
    <submittedName>
        <fullName evidence="2">Uncharacterized protein</fullName>
    </submittedName>
</protein>
<reference evidence="2 3" key="1">
    <citation type="journal article" date="2016" name="PLoS Pathog.">
        <title>Biosynthesis of antibiotic leucinostatins in bio-control fungus Purpureocillium lilacinum and their inhibition on phytophthora revealed by genome mining.</title>
        <authorList>
            <person name="Wang G."/>
            <person name="Liu Z."/>
            <person name="Lin R."/>
            <person name="Li E."/>
            <person name="Mao Z."/>
            <person name="Ling J."/>
            <person name="Yang Y."/>
            <person name="Yin W.B."/>
            <person name="Xie B."/>
        </authorList>
    </citation>
    <scope>NUCLEOTIDE SEQUENCE [LARGE SCALE GENOMIC DNA]</scope>
    <source>
        <strain evidence="2">170</strain>
    </source>
</reference>
<proteinExistence type="predicted"/>
<accession>A0A179F9K8</accession>
<feature type="region of interest" description="Disordered" evidence="1">
    <location>
        <begin position="42"/>
        <end position="75"/>
    </location>
</feature>
<keyword evidence="3" id="KW-1185">Reference proteome</keyword>
<sequence length="75" mass="8679">MLQVPKTPFTAPRSMTRLSEWCNHEDGWRSRDLQLAKTVRAEIGDDAHSSSPTRRNTTHHNETREETGMRTLIEC</sequence>
<dbReference type="GeneID" id="28858351"/>
<dbReference type="Proteomes" id="UP000078397">
    <property type="component" value="Unassembled WGS sequence"/>
</dbReference>
<feature type="compositionally biased region" description="Basic and acidic residues" evidence="1">
    <location>
        <begin position="59"/>
        <end position="68"/>
    </location>
</feature>
<evidence type="ECO:0000256" key="1">
    <source>
        <dbReference type="SAM" id="MobiDB-lite"/>
    </source>
</evidence>
<dbReference type="AlphaFoldDB" id="A0A179F9K8"/>
<evidence type="ECO:0000313" key="3">
    <source>
        <dbReference type="Proteomes" id="UP000078397"/>
    </source>
</evidence>
<evidence type="ECO:0000313" key="2">
    <source>
        <dbReference type="EMBL" id="OAQ62087.2"/>
    </source>
</evidence>
<organism evidence="2 3">
    <name type="scientific">Pochonia chlamydosporia 170</name>
    <dbReference type="NCBI Taxonomy" id="1380566"/>
    <lineage>
        <taxon>Eukaryota</taxon>
        <taxon>Fungi</taxon>
        <taxon>Dikarya</taxon>
        <taxon>Ascomycota</taxon>
        <taxon>Pezizomycotina</taxon>
        <taxon>Sordariomycetes</taxon>
        <taxon>Hypocreomycetidae</taxon>
        <taxon>Hypocreales</taxon>
        <taxon>Clavicipitaceae</taxon>
        <taxon>Pochonia</taxon>
    </lineage>
</organism>
<dbReference type="EMBL" id="LSBJ02000007">
    <property type="protein sequence ID" value="OAQ62087.2"/>
    <property type="molecule type" value="Genomic_DNA"/>
</dbReference>
<gene>
    <name evidence="2" type="ORF">VFPPC_16604</name>
</gene>
<name>A0A179F9K8_METCM</name>
<dbReference type="KEGG" id="pchm:VFPPC_16604"/>